<comment type="pathway">
    <text evidence="5">Cofactor biosynthesis; ubiquinone biosynthesis.</text>
</comment>
<feature type="binding site" evidence="5">
    <location>
        <position position="148"/>
    </location>
    <ligand>
        <name>S-adenosyl-L-methionine</name>
        <dbReference type="ChEBI" id="CHEBI:59789"/>
    </ligand>
</feature>
<keyword evidence="5" id="KW-0479">Metal-binding</keyword>
<dbReference type="EMBL" id="OV121133">
    <property type="protein sequence ID" value="CAH0551324.1"/>
    <property type="molecule type" value="Genomic_DNA"/>
</dbReference>
<dbReference type="EC" id="2.1.1.114" evidence="5"/>
<comment type="cofactor">
    <cofactor evidence="5">
        <name>Mg(2+)</name>
        <dbReference type="ChEBI" id="CHEBI:18420"/>
    </cofactor>
</comment>
<dbReference type="EC" id="2.1.1.-" evidence="5"/>
<comment type="similarity">
    <text evidence="5">Belongs to the class I-like SAM-binding methyltransferase superfamily. UbiG/COQ3 family.</text>
</comment>
<feature type="binding site" evidence="5">
    <location>
        <position position="49"/>
    </location>
    <ligand>
        <name>S-adenosyl-L-methionine</name>
        <dbReference type="ChEBI" id="CHEBI:59789"/>
    </ligand>
</feature>
<keyword evidence="1 5" id="KW-0489">Methyltransferase</keyword>
<keyword evidence="3 5" id="KW-0831">Ubiquinone biosynthesis</keyword>
<dbReference type="InterPro" id="IPR010233">
    <property type="entry name" value="UbiG_MeTrfase"/>
</dbReference>
<evidence type="ECO:0000313" key="7">
    <source>
        <dbReference type="EMBL" id="CAH0551324.1"/>
    </source>
</evidence>
<feature type="binding site" evidence="5">
    <location>
        <position position="152"/>
    </location>
    <ligand>
        <name>Mg(2+)</name>
        <dbReference type="ChEBI" id="CHEBI:18420"/>
    </ligand>
</feature>
<comment type="subunit">
    <text evidence="5">Component of a multi-subunit COQ enzyme complex.</text>
</comment>
<sequence length="261" mass="29482">MKGNMAKILRKFSTTTVDPGEIKRFSQFNEQWWDKFGPMRPLHSMNKLRVPMIREGLANTGSLTSDNRQNLKPLAGLSLLDVGCGGGILSEPLARLGGCITGLDANESIIDHAQKHSMKQGLNISYSAGCIEDFAKNNKEKFDAIVASEIIEHVTQKEEFLKACLECLKPNGSIFITTINKTTPANFVAIFLAEDVVQLVPKGTHEFEKFIEPHKLQRILEDLNCRTELIHGMFYNYFTNNWSWCKNYDINYSLHAVKNQI</sequence>
<evidence type="ECO:0000256" key="5">
    <source>
        <dbReference type="HAMAP-Rule" id="MF_03190"/>
    </source>
</evidence>
<accession>A0A9P0AVL2</accession>
<dbReference type="HAMAP" id="MF_00472">
    <property type="entry name" value="UbiG"/>
    <property type="match status" value="1"/>
</dbReference>
<dbReference type="CDD" id="cd02440">
    <property type="entry name" value="AdoMet_MTases"/>
    <property type="match status" value="1"/>
</dbReference>
<dbReference type="GO" id="GO:0061542">
    <property type="term" value="F:3-demethylubiquinol 3-O-methyltransferase activity"/>
    <property type="evidence" value="ECO:0007669"/>
    <property type="project" value="UniProtKB-UniRule"/>
</dbReference>
<comment type="catalytic activity">
    <reaction evidence="5">
        <text>a 3-demethylubiquinone + S-adenosyl-L-methionine = a ubiquinone + S-adenosyl-L-homocysteine</text>
        <dbReference type="Rhea" id="RHEA:81215"/>
        <dbReference type="Rhea" id="RHEA-COMP:9565"/>
        <dbReference type="Rhea" id="RHEA-COMP:19654"/>
        <dbReference type="ChEBI" id="CHEBI:16389"/>
        <dbReference type="ChEBI" id="CHEBI:57856"/>
        <dbReference type="ChEBI" id="CHEBI:59789"/>
        <dbReference type="ChEBI" id="CHEBI:231825"/>
    </reaction>
</comment>
<evidence type="ECO:0000256" key="4">
    <source>
        <dbReference type="ARBA" id="ARBA00022691"/>
    </source>
</evidence>
<keyword evidence="8" id="KW-1185">Reference proteome</keyword>
<gene>
    <name evidence="5" type="primary">coq3</name>
    <name evidence="7" type="ORF">MELIAE_LOCUS3962</name>
</gene>
<keyword evidence="5" id="KW-0999">Mitochondrion inner membrane</keyword>
<evidence type="ECO:0000256" key="1">
    <source>
        <dbReference type="ARBA" id="ARBA00022603"/>
    </source>
</evidence>
<dbReference type="NCBIfam" id="TIGR01983">
    <property type="entry name" value="UbiG"/>
    <property type="match status" value="1"/>
</dbReference>
<keyword evidence="5" id="KW-0496">Mitochondrion</keyword>
<dbReference type="SUPFAM" id="SSF53335">
    <property type="entry name" value="S-adenosyl-L-methionine-dependent methyltransferases"/>
    <property type="match status" value="1"/>
</dbReference>
<dbReference type="InterPro" id="IPR041698">
    <property type="entry name" value="Methyltransf_25"/>
</dbReference>
<comment type="function">
    <text evidence="5">O-methyltransferase required for two non-consecutive steps during ubiquinone biosynthesis. Catalyzes the 2 O-methylation of 3,4-dihydroxy-5-(all-trans-polyprenyl)benzoic acid into 4-hydroxy-3-methoxy-5-(all-trans-polyprenyl)benzoic acid. Also catalyzes the last step of ubiquinone biosynthesis by mediating methylation of 3-demethylubiquinone into ubiquinone. Also able to mediate the methylation of 3-demethylubiquinol into ubiquinol.</text>
</comment>
<dbReference type="GO" id="GO:0032259">
    <property type="term" value="P:methylation"/>
    <property type="evidence" value="ECO:0007669"/>
    <property type="project" value="UniProtKB-KW"/>
</dbReference>
<name>A0A9P0AVL2_BRAAE</name>
<feature type="binding site" evidence="5">
    <location>
        <position position="104"/>
    </location>
    <ligand>
        <name>S-adenosyl-L-methionine</name>
        <dbReference type="ChEBI" id="CHEBI:59789"/>
    </ligand>
</feature>
<dbReference type="GO" id="GO:0046872">
    <property type="term" value="F:metal ion binding"/>
    <property type="evidence" value="ECO:0007669"/>
    <property type="project" value="UniProtKB-KW"/>
</dbReference>
<proteinExistence type="inferred from homology"/>
<dbReference type="InterPro" id="IPR029063">
    <property type="entry name" value="SAM-dependent_MTases_sf"/>
</dbReference>
<comment type="catalytic activity">
    <reaction evidence="5">
        <text>a 3-demethylubiquinol + S-adenosyl-L-methionine = a ubiquinol + S-adenosyl-L-homocysteine + H(+)</text>
        <dbReference type="Rhea" id="RHEA:44380"/>
        <dbReference type="Rhea" id="RHEA-COMP:9566"/>
        <dbReference type="Rhea" id="RHEA-COMP:10914"/>
        <dbReference type="ChEBI" id="CHEBI:15378"/>
        <dbReference type="ChEBI" id="CHEBI:17976"/>
        <dbReference type="ChEBI" id="CHEBI:57856"/>
        <dbReference type="ChEBI" id="CHEBI:59789"/>
        <dbReference type="ChEBI" id="CHEBI:84422"/>
        <dbReference type="EC" id="2.1.1.64"/>
    </reaction>
</comment>
<feature type="binding site" evidence="5">
    <location>
        <position position="149"/>
    </location>
    <ligand>
        <name>Mg(2+)</name>
        <dbReference type="ChEBI" id="CHEBI:18420"/>
    </ligand>
</feature>
<evidence type="ECO:0000313" key="8">
    <source>
        <dbReference type="Proteomes" id="UP001154078"/>
    </source>
</evidence>
<comment type="subcellular location">
    <subcellularLocation>
        <location evidence="5">Mitochondrion inner membrane</location>
        <topology evidence="5">Peripheral membrane protein</topology>
        <orientation evidence="5">Matrix side</orientation>
    </subcellularLocation>
</comment>
<evidence type="ECO:0000259" key="6">
    <source>
        <dbReference type="Pfam" id="PF13649"/>
    </source>
</evidence>
<evidence type="ECO:0000256" key="2">
    <source>
        <dbReference type="ARBA" id="ARBA00022679"/>
    </source>
</evidence>
<dbReference type="Proteomes" id="UP001154078">
    <property type="component" value="Chromosome 2"/>
</dbReference>
<evidence type="ECO:0000256" key="3">
    <source>
        <dbReference type="ARBA" id="ARBA00022688"/>
    </source>
</evidence>
<dbReference type="GO" id="GO:0010420">
    <property type="term" value="F:polyprenyldihydroxybenzoate methyltransferase activity"/>
    <property type="evidence" value="ECO:0007669"/>
    <property type="project" value="UniProtKB-UniRule"/>
</dbReference>
<keyword evidence="5" id="KW-0472">Membrane</keyword>
<organism evidence="7 8">
    <name type="scientific">Brassicogethes aeneus</name>
    <name type="common">Rape pollen beetle</name>
    <name type="synonym">Meligethes aeneus</name>
    <dbReference type="NCBI Taxonomy" id="1431903"/>
    <lineage>
        <taxon>Eukaryota</taxon>
        <taxon>Metazoa</taxon>
        <taxon>Ecdysozoa</taxon>
        <taxon>Arthropoda</taxon>
        <taxon>Hexapoda</taxon>
        <taxon>Insecta</taxon>
        <taxon>Pterygota</taxon>
        <taxon>Neoptera</taxon>
        <taxon>Endopterygota</taxon>
        <taxon>Coleoptera</taxon>
        <taxon>Polyphaga</taxon>
        <taxon>Cucujiformia</taxon>
        <taxon>Nitidulidae</taxon>
        <taxon>Meligethinae</taxon>
        <taxon>Brassicogethes</taxon>
    </lineage>
</organism>
<protein>
    <recommendedName>
        <fullName evidence="5">Ubiquinone biosynthesis O-methyltransferase, mitochondrial</fullName>
    </recommendedName>
    <alternativeName>
        <fullName evidence="5">3-demethylubiquinol 3-O-methyltransferase</fullName>
        <ecNumber evidence="5">2.1.1.64</ecNumber>
    </alternativeName>
    <alternativeName>
        <fullName evidence="5">3-demethylubiquinone 3-O-methyltransferase</fullName>
        <ecNumber evidence="5">2.1.1.-</ecNumber>
    </alternativeName>
    <alternativeName>
        <fullName evidence="5">Polyprenyldihydroxybenzoate methyltransferase</fullName>
        <ecNumber evidence="5">2.1.1.114</ecNumber>
    </alternativeName>
</protein>
<dbReference type="Gene3D" id="3.40.50.150">
    <property type="entry name" value="Vaccinia Virus protein VP39"/>
    <property type="match status" value="1"/>
</dbReference>
<feature type="binding site" evidence="5">
    <location>
        <position position="153"/>
    </location>
    <ligand>
        <name>Mg(2+)</name>
        <dbReference type="ChEBI" id="CHEBI:18420"/>
    </ligand>
</feature>
<dbReference type="EC" id="2.1.1.64" evidence="5"/>
<dbReference type="Pfam" id="PF13649">
    <property type="entry name" value="Methyltransf_25"/>
    <property type="match status" value="1"/>
</dbReference>
<reference evidence="7" key="1">
    <citation type="submission" date="2021-12" db="EMBL/GenBank/DDBJ databases">
        <authorList>
            <person name="King R."/>
        </authorList>
    </citation>
    <scope>NUCLEOTIDE SEQUENCE</scope>
</reference>
<feature type="domain" description="Methyltransferase" evidence="6">
    <location>
        <begin position="80"/>
        <end position="172"/>
    </location>
</feature>
<dbReference type="GO" id="GO:0031314">
    <property type="term" value="C:extrinsic component of mitochondrial inner membrane"/>
    <property type="evidence" value="ECO:0007669"/>
    <property type="project" value="UniProtKB-UniRule"/>
</dbReference>
<dbReference type="AlphaFoldDB" id="A0A9P0AVL2"/>
<keyword evidence="2 5" id="KW-0808">Transferase</keyword>
<comment type="catalytic activity">
    <reaction evidence="5">
        <text>a 3,4-dihydroxy-5-(all-trans-polyprenyl)benzoate + S-adenosyl-L-methionine = a 4-hydroxy-3-methoxy-5-(all-trans-polyprenyl)benzoate + S-adenosyl-L-homocysteine + H(+)</text>
        <dbReference type="Rhea" id="RHEA:44452"/>
        <dbReference type="Rhea" id="RHEA-COMP:10930"/>
        <dbReference type="Rhea" id="RHEA-COMP:10931"/>
        <dbReference type="ChEBI" id="CHEBI:15378"/>
        <dbReference type="ChEBI" id="CHEBI:57856"/>
        <dbReference type="ChEBI" id="CHEBI:59789"/>
        <dbReference type="ChEBI" id="CHEBI:64694"/>
        <dbReference type="ChEBI" id="CHEBI:84443"/>
        <dbReference type="EC" id="2.1.1.114"/>
    </reaction>
</comment>
<keyword evidence="4 5" id="KW-0949">S-adenosyl-L-methionine</keyword>
<dbReference type="PANTHER" id="PTHR43464:SF19">
    <property type="entry name" value="UBIQUINONE BIOSYNTHESIS O-METHYLTRANSFERASE, MITOCHONDRIAL"/>
    <property type="match status" value="1"/>
</dbReference>
<feature type="binding site" evidence="5">
    <location>
        <position position="83"/>
    </location>
    <ligand>
        <name>S-adenosyl-L-methionine</name>
        <dbReference type="ChEBI" id="CHEBI:59789"/>
    </ligand>
</feature>
<dbReference type="OrthoDB" id="6815431at2759"/>
<keyword evidence="5" id="KW-0460">Magnesium</keyword>
<dbReference type="PANTHER" id="PTHR43464">
    <property type="entry name" value="METHYLTRANSFERASE"/>
    <property type="match status" value="1"/>
</dbReference>